<name>A0A101A7M0_9MYCO</name>
<comment type="caution">
    <text evidence="3">The sequence shown here is derived from an EMBL/GenBank/DDBJ whole genome shotgun (WGS) entry which is preliminary data.</text>
</comment>
<sequence>MNRALSTGFGFVMVAAAALSADDAALVACGFTVAMVVLGNVFRVAATLAVLSTATAIVVASASPVLAALCGLAGAAYLVLRHTADVTVPTVVGALGFTGIALAAVLLSPELPWVPLAAPIAILAVVVLATRPFWLGTSQR</sequence>
<keyword evidence="1" id="KW-1133">Transmembrane helix</keyword>
<accession>A0A101A7M0</accession>
<keyword evidence="2" id="KW-0732">Signal</keyword>
<feature type="transmembrane region" description="Helical" evidence="1">
    <location>
        <begin position="114"/>
        <end position="134"/>
    </location>
</feature>
<dbReference type="AlphaFoldDB" id="A0A101A7M0"/>
<feature type="chain" id="PRO_5007092578" description="Integral membrane protein" evidence="2">
    <location>
        <begin position="21"/>
        <end position="140"/>
    </location>
</feature>
<proteinExistence type="predicted"/>
<keyword evidence="1" id="KW-0812">Transmembrane</keyword>
<evidence type="ECO:0008006" key="5">
    <source>
        <dbReference type="Google" id="ProtNLM"/>
    </source>
</evidence>
<evidence type="ECO:0000256" key="2">
    <source>
        <dbReference type="SAM" id="SignalP"/>
    </source>
</evidence>
<keyword evidence="4" id="KW-1185">Reference proteome</keyword>
<dbReference type="EMBL" id="LQIR01000015">
    <property type="protein sequence ID" value="KUI16527.1"/>
    <property type="molecule type" value="Genomic_DNA"/>
</dbReference>
<evidence type="ECO:0000313" key="4">
    <source>
        <dbReference type="Proteomes" id="UP000053707"/>
    </source>
</evidence>
<organism evidence="3 4">
    <name type="scientific">Mycobacterium lehmannii</name>
    <dbReference type="NCBI Taxonomy" id="2048550"/>
    <lineage>
        <taxon>Bacteria</taxon>
        <taxon>Bacillati</taxon>
        <taxon>Actinomycetota</taxon>
        <taxon>Actinomycetes</taxon>
        <taxon>Mycobacteriales</taxon>
        <taxon>Mycobacteriaceae</taxon>
        <taxon>Mycobacterium</taxon>
    </lineage>
</organism>
<feature type="transmembrane region" description="Helical" evidence="1">
    <location>
        <begin position="30"/>
        <end position="51"/>
    </location>
</feature>
<feature type="transmembrane region" description="Helical" evidence="1">
    <location>
        <begin position="58"/>
        <end position="80"/>
    </location>
</feature>
<dbReference type="Proteomes" id="UP000053707">
    <property type="component" value="Unassembled WGS sequence"/>
</dbReference>
<reference evidence="3 4" key="1">
    <citation type="submission" date="2016-01" db="EMBL/GenBank/DDBJ databases">
        <authorList>
            <consortium name="TB Trials Study Group"/>
            <person name="Sutton G."/>
            <person name="Brinkac L."/>
            <person name="Sanka R."/>
            <person name="Adams M."/>
            <person name="Lau E.L."/>
            <person name="Macaden R."/>
            <person name="Grewal H.M.S."/>
        </authorList>
    </citation>
    <scope>NUCLEOTIDE SEQUENCE [LARGE SCALE GENOMIC DNA]</scope>
    <source>
        <strain evidence="3 4">IS-1744</strain>
    </source>
</reference>
<keyword evidence="1" id="KW-0472">Membrane</keyword>
<evidence type="ECO:0000256" key="1">
    <source>
        <dbReference type="SAM" id="Phobius"/>
    </source>
</evidence>
<feature type="signal peptide" evidence="2">
    <location>
        <begin position="1"/>
        <end position="20"/>
    </location>
</feature>
<gene>
    <name evidence="3" type="ORF">AU192_23365</name>
</gene>
<protein>
    <recommendedName>
        <fullName evidence="5">Integral membrane protein</fullName>
    </recommendedName>
</protein>
<feature type="transmembrane region" description="Helical" evidence="1">
    <location>
        <begin position="86"/>
        <end position="107"/>
    </location>
</feature>
<evidence type="ECO:0000313" key="3">
    <source>
        <dbReference type="EMBL" id="KUI16527.1"/>
    </source>
</evidence>